<dbReference type="Pfam" id="PF04773">
    <property type="entry name" value="FecR"/>
    <property type="match status" value="1"/>
</dbReference>
<dbReference type="GO" id="GO:0016989">
    <property type="term" value="F:sigma factor antagonist activity"/>
    <property type="evidence" value="ECO:0007669"/>
    <property type="project" value="TreeGrafter"/>
</dbReference>
<dbReference type="Gene3D" id="2.60.120.1440">
    <property type="match status" value="1"/>
</dbReference>
<sequence>MNAAKQRLALRDAAHWHARLGAAPGCSKTQGQWQAWHQQDALHQWAWQRLQNFQAELQGLSGPLARHTLAAGEPRLDRRTVLKGLLLGIGSAGIAWSGYRQMPVWMADLRTRTGERRNLTLEDGTQIALNTASAVDIRYDAGQRLIILRAGEIWVQTAKDSRPLRVRSAQGEMRALGTRFSARQYDGHTQLDVFEHAVAVRNAPLATEVIVQAGHRLDFGTGPLPQPRPTTQDQAEWRNGRLVIDDWSLEHALGELQRYRPGFIQCAPEIAGLRVSGAFPLDDTDRALAAISQALPVRIETRTRFWVRVLPRG</sequence>
<dbReference type="InterPro" id="IPR012373">
    <property type="entry name" value="Ferrdict_sens_TM"/>
</dbReference>
<feature type="domain" description="FecR protein" evidence="1">
    <location>
        <begin position="108"/>
        <end position="198"/>
    </location>
</feature>
<dbReference type="AlphaFoldDB" id="A0A5R9QTZ6"/>
<accession>A0A5R9QTZ6</accession>
<evidence type="ECO:0000259" key="2">
    <source>
        <dbReference type="Pfam" id="PF16220"/>
    </source>
</evidence>
<dbReference type="InterPro" id="IPR032623">
    <property type="entry name" value="FecR_N"/>
</dbReference>
<dbReference type="OrthoDB" id="8641865at2"/>
<dbReference type="PANTHER" id="PTHR30273">
    <property type="entry name" value="PERIPLASMIC SIGNAL SENSOR AND SIGMA FACTOR ACTIVATOR FECR-RELATED"/>
    <property type="match status" value="1"/>
</dbReference>
<dbReference type="Pfam" id="PF16220">
    <property type="entry name" value="DUF4880"/>
    <property type="match status" value="1"/>
</dbReference>
<name>A0A5R9QTZ6_9PSED</name>
<dbReference type="PANTHER" id="PTHR30273:SF2">
    <property type="entry name" value="PROTEIN FECR"/>
    <property type="match status" value="1"/>
</dbReference>
<reference evidence="3 4" key="1">
    <citation type="submission" date="2019-04" db="EMBL/GenBank/DDBJ databases">
        <authorList>
            <person name="Li M."/>
        </authorList>
    </citation>
    <scope>NUCLEOTIDE SEQUENCE [LARGE SCALE GENOMIC DNA]</scope>
    <source>
        <strain evidence="3 4">LAM1902</strain>
    </source>
</reference>
<dbReference type="PIRSF" id="PIRSF018266">
    <property type="entry name" value="FecR"/>
    <property type="match status" value="1"/>
</dbReference>
<dbReference type="RefSeq" id="WP_138525235.1">
    <property type="nucleotide sequence ID" value="NZ_JAOCBK010000005.1"/>
</dbReference>
<gene>
    <name evidence="3" type="ORF">FAS41_20280</name>
</gene>
<feature type="domain" description="FecR N-terminal" evidence="2">
    <location>
        <begin position="12"/>
        <end position="52"/>
    </location>
</feature>
<organism evidence="3 4">
    <name type="scientific">Pseudomonas nicosulfuronedens</name>
    <dbReference type="NCBI Taxonomy" id="2571105"/>
    <lineage>
        <taxon>Bacteria</taxon>
        <taxon>Pseudomonadati</taxon>
        <taxon>Pseudomonadota</taxon>
        <taxon>Gammaproteobacteria</taxon>
        <taxon>Pseudomonadales</taxon>
        <taxon>Pseudomonadaceae</taxon>
        <taxon>Pseudomonas</taxon>
    </lineage>
</organism>
<dbReference type="Proteomes" id="UP000306635">
    <property type="component" value="Unassembled WGS sequence"/>
</dbReference>
<evidence type="ECO:0000313" key="4">
    <source>
        <dbReference type="Proteomes" id="UP000306635"/>
    </source>
</evidence>
<evidence type="ECO:0000313" key="3">
    <source>
        <dbReference type="EMBL" id="TLX73536.1"/>
    </source>
</evidence>
<dbReference type="EMBL" id="SWDV01000028">
    <property type="protein sequence ID" value="TLX73536.1"/>
    <property type="molecule type" value="Genomic_DNA"/>
</dbReference>
<evidence type="ECO:0000259" key="1">
    <source>
        <dbReference type="Pfam" id="PF04773"/>
    </source>
</evidence>
<keyword evidence="4" id="KW-1185">Reference proteome</keyword>
<dbReference type="InterPro" id="IPR006860">
    <property type="entry name" value="FecR"/>
</dbReference>
<protein>
    <submittedName>
        <fullName evidence="3">DUF4880 domain-containing protein</fullName>
    </submittedName>
</protein>
<comment type="caution">
    <text evidence="3">The sequence shown here is derived from an EMBL/GenBank/DDBJ whole genome shotgun (WGS) entry which is preliminary data.</text>
</comment>
<proteinExistence type="predicted"/>